<feature type="transmembrane region" description="Helical" evidence="7">
    <location>
        <begin position="12"/>
        <end position="29"/>
    </location>
</feature>
<feature type="domain" description="Alpha 1,4-glycosyltransferase" evidence="8">
    <location>
        <begin position="237"/>
        <end position="342"/>
    </location>
</feature>
<comment type="caution">
    <text evidence="9">The sequence shown here is derived from an EMBL/GenBank/DDBJ whole genome shotgun (WGS) entry which is preliminary data.</text>
</comment>
<evidence type="ECO:0000256" key="6">
    <source>
        <dbReference type="ARBA" id="ARBA00023136"/>
    </source>
</evidence>
<evidence type="ECO:0000259" key="8">
    <source>
        <dbReference type="Pfam" id="PF04572"/>
    </source>
</evidence>
<dbReference type="InterPro" id="IPR007652">
    <property type="entry name" value="A1-4-GlycosylTfrase_dom"/>
</dbReference>
<organism evidence="9 10">
    <name type="scientific">Molorchus minor</name>
    <dbReference type="NCBI Taxonomy" id="1323400"/>
    <lineage>
        <taxon>Eukaryota</taxon>
        <taxon>Metazoa</taxon>
        <taxon>Ecdysozoa</taxon>
        <taxon>Arthropoda</taxon>
        <taxon>Hexapoda</taxon>
        <taxon>Insecta</taxon>
        <taxon>Pterygota</taxon>
        <taxon>Neoptera</taxon>
        <taxon>Endopterygota</taxon>
        <taxon>Coleoptera</taxon>
        <taxon>Polyphaga</taxon>
        <taxon>Cucujiformia</taxon>
        <taxon>Chrysomeloidea</taxon>
        <taxon>Cerambycidae</taxon>
        <taxon>Lamiinae</taxon>
        <taxon>Monochamini</taxon>
        <taxon>Molorchus</taxon>
    </lineage>
</organism>
<keyword evidence="3" id="KW-0328">Glycosyltransferase</keyword>
<dbReference type="Proteomes" id="UP001162164">
    <property type="component" value="Unassembled WGS sequence"/>
</dbReference>
<keyword evidence="10" id="KW-1185">Reference proteome</keyword>
<evidence type="ECO:0000256" key="1">
    <source>
        <dbReference type="ARBA" id="ARBA00004323"/>
    </source>
</evidence>
<dbReference type="Pfam" id="PF04572">
    <property type="entry name" value="Gb3_synth"/>
    <property type="match status" value="1"/>
</dbReference>
<evidence type="ECO:0000256" key="3">
    <source>
        <dbReference type="ARBA" id="ARBA00022676"/>
    </source>
</evidence>
<keyword evidence="5" id="KW-0333">Golgi apparatus</keyword>
<dbReference type="Pfam" id="PF04488">
    <property type="entry name" value="Gly_transf_sug"/>
    <property type="match status" value="1"/>
</dbReference>
<evidence type="ECO:0000256" key="7">
    <source>
        <dbReference type="SAM" id="Phobius"/>
    </source>
</evidence>
<dbReference type="PANTHER" id="PTHR12042:SF21">
    <property type="entry name" value="ALPHA1,4-GALACTOSYLTRANSFERASE 1-RELATED"/>
    <property type="match status" value="1"/>
</dbReference>
<dbReference type="InterPro" id="IPR007577">
    <property type="entry name" value="GlycoTrfase_DXD_sugar-bd_CS"/>
</dbReference>
<dbReference type="EMBL" id="JAPWTJ010000342">
    <property type="protein sequence ID" value="KAJ8979415.1"/>
    <property type="molecule type" value="Genomic_DNA"/>
</dbReference>
<keyword evidence="7" id="KW-1133">Transmembrane helix</keyword>
<dbReference type="SUPFAM" id="SSF53448">
    <property type="entry name" value="Nucleotide-diphospho-sugar transferases"/>
    <property type="match status" value="1"/>
</dbReference>
<evidence type="ECO:0000256" key="4">
    <source>
        <dbReference type="ARBA" id="ARBA00022679"/>
    </source>
</evidence>
<dbReference type="InterPro" id="IPR029044">
    <property type="entry name" value="Nucleotide-diphossugar_trans"/>
</dbReference>
<name>A0ABQ9JQB2_9CUCU</name>
<keyword evidence="6 7" id="KW-0472">Membrane</keyword>
<dbReference type="Gene3D" id="3.90.550.20">
    <property type="match status" value="1"/>
</dbReference>
<evidence type="ECO:0000256" key="2">
    <source>
        <dbReference type="ARBA" id="ARBA00009003"/>
    </source>
</evidence>
<sequence length="356" mass="40426">MPYISVHRNKTIVLSAFIILTALLLFLQVSDLSNQVYHYVYPKAGIHCYRYKTATLPEITDAHPKKGRSIFFHETSCNSYYNGKITIGARQACAVESAANMNPNFDVYLFGENTQSDRILKALLTYKNLNILHLDFEKYTKNTPVEDLYTSGAIENSDYPMSHASDVLRYLTLWKYGGIYLDLDVVVIKSLENIQPNYAGSESDFNVAAGILSFSPTASAIIWRKPVWMTSKAALTATTGATTVQVLLRSICGVHKAKEMSHRDCQGFSVYPQEKFYAIPWWNWTMYFDAAAADTVFKLSKNSQIIHVWNKHSEHIQIPLSSGTPAPYLMYAKEFCPKTVEQCDEFFLIAIRYAYE</sequence>
<reference evidence="9" key="1">
    <citation type="journal article" date="2023" name="Insect Mol. Biol.">
        <title>Genome sequencing provides insights into the evolution of gene families encoding plant cell wall-degrading enzymes in longhorned beetles.</title>
        <authorList>
            <person name="Shin N.R."/>
            <person name="Okamura Y."/>
            <person name="Kirsch R."/>
            <person name="Pauchet Y."/>
        </authorList>
    </citation>
    <scope>NUCLEOTIDE SEQUENCE</scope>
    <source>
        <strain evidence="9">MMC_N1</strain>
    </source>
</reference>
<protein>
    <recommendedName>
        <fullName evidence="8">Alpha 1,4-glycosyltransferase domain-containing protein</fullName>
    </recommendedName>
</protein>
<comment type="similarity">
    <text evidence="2">Belongs to the glycosyltransferase 32 family.</text>
</comment>
<gene>
    <name evidence="9" type="ORF">NQ317_015847</name>
</gene>
<evidence type="ECO:0000256" key="5">
    <source>
        <dbReference type="ARBA" id="ARBA00023034"/>
    </source>
</evidence>
<comment type="subcellular location">
    <subcellularLocation>
        <location evidence="1">Golgi apparatus membrane</location>
        <topology evidence="1">Single-pass type II membrane protein</topology>
    </subcellularLocation>
</comment>
<proteinExistence type="inferred from homology"/>
<evidence type="ECO:0000313" key="9">
    <source>
        <dbReference type="EMBL" id="KAJ8979415.1"/>
    </source>
</evidence>
<keyword evidence="4" id="KW-0808">Transferase</keyword>
<keyword evidence="7" id="KW-0812">Transmembrane</keyword>
<dbReference type="InterPro" id="IPR051981">
    <property type="entry name" value="Glycosyltransf_32"/>
</dbReference>
<dbReference type="PANTHER" id="PTHR12042">
    <property type="entry name" value="LACTOSYLCERAMIDE 4-ALPHA-GALACTOSYLTRANSFERASE ALPHA- 1,4-GALACTOSYLTRANSFERASE"/>
    <property type="match status" value="1"/>
</dbReference>
<evidence type="ECO:0000313" key="10">
    <source>
        <dbReference type="Proteomes" id="UP001162164"/>
    </source>
</evidence>
<accession>A0ABQ9JQB2</accession>